<dbReference type="AlphaFoldDB" id="A0A6H2A649"/>
<protein>
    <submittedName>
        <fullName evidence="1">Uncharacterized protein</fullName>
    </submittedName>
</protein>
<organism evidence="1">
    <name type="scientific">viral metagenome</name>
    <dbReference type="NCBI Taxonomy" id="1070528"/>
    <lineage>
        <taxon>unclassified sequences</taxon>
        <taxon>metagenomes</taxon>
        <taxon>organismal metagenomes</taxon>
    </lineage>
</organism>
<sequence length="92" mass="10401">MTTKRTSEKTVGLMDLVGEYEFNDVYDDIIQYTIALLNAKKMLIQAKANVIKESDRIVLLIDNYVTSLEQAFADKNTTAAKAILNQIMVEKI</sequence>
<gene>
    <name evidence="1" type="ORF">TM448A06933_0006</name>
</gene>
<dbReference type="EMBL" id="MT144568">
    <property type="protein sequence ID" value="QJA55111.1"/>
    <property type="molecule type" value="Genomic_DNA"/>
</dbReference>
<evidence type="ECO:0000313" key="1">
    <source>
        <dbReference type="EMBL" id="QJA55111.1"/>
    </source>
</evidence>
<accession>A0A6H2A649</accession>
<reference evidence="1" key="1">
    <citation type="submission" date="2020-03" db="EMBL/GenBank/DDBJ databases">
        <title>The deep terrestrial virosphere.</title>
        <authorList>
            <person name="Holmfeldt K."/>
            <person name="Nilsson E."/>
            <person name="Simone D."/>
            <person name="Lopez-Fernandez M."/>
            <person name="Wu X."/>
            <person name="de Brujin I."/>
            <person name="Lundin D."/>
            <person name="Andersson A."/>
            <person name="Bertilsson S."/>
            <person name="Dopson M."/>
        </authorList>
    </citation>
    <scope>NUCLEOTIDE SEQUENCE</scope>
    <source>
        <strain evidence="1">TM448A06933</strain>
    </source>
</reference>
<proteinExistence type="predicted"/>
<name>A0A6H2A649_9ZZZZ</name>